<comment type="caution">
    <text evidence="7">The sequence shown here is derived from an EMBL/GenBank/DDBJ whole genome shotgun (WGS) entry which is preliminary data.</text>
</comment>
<dbReference type="STRING" id="754436.JCM19237_50"/>
<dbReference type="GO" id="GO:0016020">
    <property type="term" value="C:membrane"/>
    <property type="evidence" value="ECO:0007669"/>
    <property type="project" value="UniProtKB-SubCell"/>
</dbReference>
<dbReference type="GO" id="GO:0051301">
    <property type="term" value="P:cell division"/>
    <property type="evidence" value="ECO:0007669"/>
    <property type="project" value="InterPro"/>
</dbReference>
<evidence type="ECO:0000256" key="2">
    <source>
        <dbReference type="ARBA" id="ARBA00022692"/>
    </source>
</evidence>
<keyword evidence="4 6" id="KW-1133">Transmembrane helix</keyword>
<feature type="transmembrane region" description="Helical" evidence="6">
    <location>
        <begin position="21"/>
        <end position="41"/>
    </location>
</feature>
<evidence type="ECO:0000256" key="1">
    <source>
        <dbReference type="ARBA" id="ARBA00004141"/>
    </source>
</evidence>
<dbReference type="AlphaFoldDB" id="A0A090R2W4"/>
<keyword evidence="5 6" id="KW-0472">Membrane</keyword>
<evidence type="ECO:0000256" key="3">
    <source>
        <dbReference type="ARBA" id="ARBA00022960"/>
    </source>
</evidence>
<evidence type="ECO:0000313" key="8">
    <source>
        <dbReference type="Proteomes" id="UP000029227"/>
    </source>
</evidence>
<dbReference type="EMBL" id="BBMN01000026">
    <property type="protein sequence ID" value="GAL08454.1"/>
    <property type="molecule type" value="Genomic_DNA"/>
</dbReference>
<dbReference type="GO" id="GO:0008360">
    <property type="term" value="P:regulation of cell shape"/>
    <property type="evidence" value="ECO:0007669"/>
    <property type="project" value="UniProtKB-KW"/>
</dbReference>
<name>A0A090R2W4_9GAMM</name>
<comment type="subcellular location">
    <subcellularLocation>
        <location evidence="1">Membrane</location>
        <topology evidence="1">Multi-pass membrane protein</topology>
    </subcellularLocation>
</comment>
<dbReference type="Pfam" id="PF01098">
    <property type="entry name" value="FTSW_RODA_SPOVE"/>
    <property type="match status" value="1"/>
</dbReference>
<reference evidence="7 8" key="1">
    <citation type="journal article" date="2014" name="Genome Announc.">
        <title>Draft Genome Sequences of Two Vibrionaceae Species, Vibrio ponticus C121 and Photobacterium aphoticum C119, Isolated as Coral Reef Microbiota.</title>
        <authorList>
            <person name="Al-saari N."/>
            <person name="Meirelles P.M."/>
            <person name="Mino S."/>
            <person name="Suda W."/>
            <person name="Oshima K."/>
            <person name="Hattori M."/>
            <person name="Ohkuma M."/>
            <person name="Thompson F.L."/>
            <person name="Gomez-Gil B."/>
            <person name="Sawabe T."/>
            <person name="Sawabe T."/>
        </authorList>
    </citation>
    <scope>NUCLEOTIDE SEQUENCE [LARGE SCALE GENOMIC DNA]</scope>
    <source>
        <strain evidence="7 8">JCM 19237</strain>
    </source>
</reference>
<dbReference type="Proteomes" id="UP000029227">
    <property type="component" value="Unassembled WGS sequence"/>
</dbReference>
<proteinExistence type="predicted"/>
<evidence type="ECO:0000313" key="7">
    <source>
        <dbReference type="EMBL" id="GAL08454.1"/>
    </source>
</evidence>
<protein>
    <submittedName>
        <fullName evidence="7">Rod shape-determining protein RodA</fullName>
    </submittedName>
</protein>
<evidence type="ECO:0000256" key="5">
    <source>
        <dbReference type="ARBA" id="ARBA00023136"/>
    </source>
</evidence>
<evidence type="ECO:0000256" key="4">
    <source>
        <dbReference type="ARBA" id="ARBA00022989"/>
    </source>
</evidence>
<dbReference type="eggNOG" id="COG0772">
    <property type="taxonomic scope" value="Bacteria"/>
</dbReference>
<keyword evidence="2 6" id="KW-0812">Transmembrane</keyword>
<gene>
    <name evidence="7" type="ORF">JCM19237_50</name>
</gene>
<evidence type="ECO:0000256" key="6">
    <source>
        <dbReference type="SAM" id="Phobius"/>
    </source>
</evidence>
<sequence>MSVIAATGHKRTLGERLHLDIPLLLGILALMGFALMVMYSASGQDLAMMERQGMRMLLSLGVMIFLAQLAPRHYEAWAPYLFGVGLLLLLGVLLFGEVSKGAQRC</sequence>
<accession>A0A090R2W4</accession>
<keyword evidence="3" id="KW-0133">Cell shape</keyword>
<organism evidence="7 8">
    <name type="scientific">Photobacterium aphoticum</name>
    <dbReference type="NCBI Taxonomy" id="754436"/>
    <lineage>
        <taxon>Bacteria</taxon>
        <taxon>Pseudomonadati</taxon>
        <taxon>Pseudomonadota</taxon>
        <taxon>Gammaproteobacteria</taxon>
        <taxon>Vibrionales</taxon>
        <taxon>Vibrionaceae</taxon>
        <taxon>Photobacterium</taxon>
    </lineage>
</organism>
<dbReference type="InterPro" id="IPR001182">
    <property type="entry name" value="FtsW/RodA"/>
</dbReference>
<feature type="transmembrane region" description="Helical" evidence="6">
    <location>
        <begin position="77"/>
        <end position="96"/>
    </location>
</feature>